<sequence>MDITLTIGSIRLEQMEDGNDGPDFFTTIFNISCVHQTHGISFENDLTIGLPVLATGRDQPYGEVEDAGAQALPAFLRQLADAVEADLHRVAEEREKRTRTSAQ</sequence>
<reference evidence="1 2" key="1">
    <citation type="submission" date="2020-02" db="EMBL/GenBank/DDBJ databases">
        <title>Rhodobacter algicola sp. nov., isolated from microalga culture.</title>
        <authorList>
            <person name="Park C.-Y."/>
        </authorList>
    </citation>
    <scope>NUCLEOTIDE SEQUENCE [LARGE SCALE GENOMIC DNA]</scope>
    <source>
        <strain evidence="1 2">ETT8</strain>
    </source>
</reference>
<dbReference type="Proteomes" id="UP000481421">
    <property type="component" value="Unassembled WGS sequence"/>
</dbReference>
<evidence type="ECO:0000313" key="2">
    <source>
        <dbReference type="Proteomes" id="UP000481421"/>
    </source>
</evidence>
<evidence type="ECO:0000313" key="1">
    <source>
        <dbReference type="EMBL" id="NEX47595.1"/>
    </source>
</evidence>
<accession>A0A6B3RUI3</accession>
<proteinExistence type="predicted"/>
<dbReference type="AlphaFoldDB" id="A0A6B3RUI3"/>
<name>A0A6B3RUI3_9RHOB</name>
<dbReference type="RefSeq" id="WP_164613477.1">
    <property type="nucleotide sequence ID" value="NZ_JAAIKE010000005.1"/>
</dbReference>
<gene>
    <name evidence="1" type="ORF">G3572_15385</name>
</gene>
<comment type="caution">
    <text evidence="1">The sequence shown here is derived from an EMBL/GenBank/DDBJ whole genome shotgun (WGS) entry which is preliminary data.</text>
</comment>
<protein>
    <submittedName>
        <fullName evidence="1">Uncharacterized protein</fullName>
    </submittedName>
</protein>
<dbReference type="EMBL" id="JAAIKE010000005">
    <property type="protein sequence ID" value="NEX47595.1"/>
    <property type="molecule type" value="Genomic_DNA"/>
</dbReference>
<organism evidence="1 2">
    <name type="scientific">Pseudotabrizicola algicola</name>
    <dbReference type="NCBI Taxonomy" id="2709381"/>
    <lineage>
        <taxon>Bacteria</taxon>
        <taxon>Pseudomonadati</taxon>
        <taxon>Pseudomonadota</taxon>
        <taxon>Alphaproteobacteria</taxon>
        <taxon>Rhodobacterales</taxon>
        <taxon>Paracoccaceae</taxon>
        <taxon>Pseudotabrizicola</taxon>
    </lineage>
</organism>
<keyword evidence="2" id="KW-1185">Reference proteome</keyword>